<keyword evidence="9" id="KW-0472">Membrane</keyword>
<evidence type="ECO:0000256" key="4">
    <source>
        <dbReference type="ARBA" id="ARBA00022833"/>
    </source>
</evidence>
<organism evidence="12 13">
    <name type="scientific">Candidatus Auribacter fodinae</name>
    <dbReference type="NCBI Taxonomy" id="2093366"/>
    <lineage>
        <taxon>Bacteria</taxon>
        <taxon>Pseudomonadati</taxon>
        <taxon>Candidatus Auribacterota</taxon>
        <taxon>Candidatus Auribacteria</taxon>
        <taxon>Candidatus Auribacterales</taxon>
        <taxon>Candidatus Auribacteraceae</taxon>
        <taxon>Candidatus Auribacter</taxon>
    </lineage>
</organism>
<evidence type="ECO:0000256" key="8">
    <source>
        <dbReference type="RuleBase" id="RU003983"/>
    </source>
</evidence>
<keyword evidence="3 8" id="KW-0378">Hydrolase</keyword>
<name>A0A3A4QZP6_9BACT</name>
<keyword evidence="9" id="KW-1133">Transmembrane helix</keyword>
<accession>A0A3A4QZP6</accession>
<evidence type="ECO:0000256" key="9">
    <source>
        <dbReference type="SAM" id="Phobius"/>
    </source>
</evidence>
<reference evidence="12 13" key="1">
    <citation type="journal article" date="2017" name="ISME J.">
        <title>Energy and carbon metabolisms in a deep terrestrial subsurface fluid microbial community.</title>
        <authorList>
            <person name="Momper L."/>
            <person name="Jungbluth S.P."/>
            <person name="Lee M.D."/>
            <person name="Amend J.P."/>
        </authorList>
    </citation>
    <scope>NUCLEOTIDE SEQUENCE [LARGE SCALE GENOMIC DNA]</scope>
    <source>
        <strain evidence="12">SURF_26</strain>
    </source>
</reference>
<dbReference type="Pfam" id="PF01435">
    <property type="entry name" value="Peptidase_M48"/>
    <property type="match status" value="1"/>
</dbReference>
<feature type="binding site" evidence="7">
    <location>
        <position position="319"/>
    </location>
    <ligand>
        <name>Zn(2+)</name>
        <dbReference type="ChEBI" id="CHEBI:29105"/>
        <note>catalytic</note>
    </ligand>
</feature>
<feature type="binding site" evidence="7">
    <location>
        <position position="243"/>
    </location>
    <ligand>
        <name>Zn(2+)</name>
        <dbReference type="ChEBI" id="CHEBI:29105"/>
        <note>catalytic</note>
    </ligand>
</feature>
<keyword evidence="9" id="KW-0812">Transmembrane</keyword>
<protein>
    <submittedName>
        <fullName evidence="12">M48 family peptidase</fullName>
    </submittedName>
</protein>
<evidence type="ECO:0000256" key="5">
    <source>
        <dbReference type="ARBA" id="ARBA00023049"/>
    </source>
</evidence>
<evidence type="ECO:0000259" key="11">
    <source>
        <dbReference type="Pfam" id="PF16491"/>
    </source>
</evidence>
<dbReference type="PANTHER" id="PTHR10120">
    <property type="entry name" value="CAAX PRENYL PROTEASE 1"/>
    <property type="match status" value="1"/>
</dbReference>
<dbReference type="GO" id="GO:0046872">
    <property type="term" value="F:metal ion binding"/>
    <property type="evidence" value="ECO:0007669"/>
    <property type="project" value="UniProtKB-KW"/>
</dbReference>
<dbReference type="Gene3D" id="3.30.2010.10">
    <property type="entry name" value="Metalloproteases ('zincins'), catalytic domain"/>
    <property type="match status" value="1"/>
</dbReference>
<feature type="binding site" evidence="7">
    <location>
        <position position="247"/>
    </location>
    <ligand>
        <name>Zn(2+)</name>
        <dbReference type="ChEBI" id="CHEBI:29105"/>
        <note>catalytic</note>
    </ligand>
</feature>
<evidence type="ECO:0000256" key="2">
    <source>
        <dbReference type="ARBA" id="ARBA00022723"/>
    </source>
</evidence>
<comment type="caution">
    <text evidence="12">The sequence shown here is derived from an EMBL/GenBank/DDBJ whole genome shotgun (WGS) entry which is preliminary data.</text>
</comment>
<evidence type="ECO:0000256" key="6">
    <source>
        <dbReference type="PIRSR" id="PIRSR627057-1"/>
    </source>
</evidence>
<dbReference type="InterPro" id="IPR001915">
    <property type="entry name" value="Peptidase_M48"/>
</dbReference>
<feature type="transmembrane region" description="Helical" evidence="9">
    <location>
        <begin position="146"/>
        <end position="169"/>
    </location>
</feature>
<dbReference type="Proteomes" id="UP000266426">
    <property type="component" value="Unassembled WGS sequence"/>
</dbReference>
<feature type="transmembrane region" description="Helical" evidence="9">
    <location>
        <begin position="290"/>
        <end position="310"/>
    </location>
</feature>
<feature type="transmembrane region" description="Helical" evidence="9">
    <location>
        <begin position="256"/>
        <end position="284"/>
    </location>
</feature>
<evidence type="ECO:0000313" key="12">
    <source>
        <dbReference type="EMBL" id="RJP59325.1"/>
    </source>
</evidence>
<evidence type="ECO:0000256" key="7">
    <source>
        <dbReference type="PIRSR" id="PIRSR627057-2"/>
    </source>
</evidence>
<feature type="domain" description="CAAX prenyl protease 1 N-terminal" evidence="11">
    <location>
        <begin position="11"/>
        <end position="170"/>
    </location>
</feature>
<evidence type="ECO:0000259" key="10">
    <source>
        <dbReference type="Pfam" id="PF01435"/>
    </source>
</evidence>
<dbReference type="EMBL" id="QZJZ01000051">
    <property type="protein sequence ID" value="RJP59325.1"/>
    <property type="molecule type" value="Genomic_DNA"/>
</dbReference>
<comment type="cofactor">
    <cofactor evidence="7 8">
        <name>Zn(2+)</name>
        <dbReference type="ChEBI" id="CHEBI:29105"/>
    </cofactor>
    <text evidence="7 8">Binds 1 zinc ion per subunit.</text>
</comment>
<proteinExistence type="inferred from homology"/>
<dbReference type="InterPro" id="IPR032456">
    <property type="entry name" value="Peptidase_M48_N"/>
</dbReference>
<keyword evidence="5 8" id="KW-0482">Metalloprotease</keyword>
<keyword evidence="4 7" id="KW-0862">Zinc</keyword>
<evidence type="ECO:0000313" key="13">
    <source>
        <dbReference type="Proteomes" id="UP000266426"/>
    </source>
</evidence>
<dbReference type="InterPro" id="IPR027057">
    <property type="entry name" value="CAXX_Prtase_1"/>
</dbReference>
<dbReference type="GO" id="GO:0071586">
    <property type="term" value="P:CAAX-box protein processing"/>
    <property type="evidence" value="ECO:0007669"/>
    <property type="project" value="InterPro"/>
</dbReference>
<dbReference type="CDD" id="cd07343">
    <property type="entry name" value="M48A_Zmpste24p_like"/>
    <property type="match status" value="1"/>
</dbReference>
<feature type="active site" description="Proton donor" evidence="6">
    <location>
        <position position="323"/>
    </location>
</feature>
<feature type="transmembrane region" description="Helical" evidence="9">
    <location>
        <begin position="115"/>
        <end position="134"/>
    </location>
</feature>
<evidence type="ECO:0000256" key="3">
    <source>
        <dbReference type="ARBA" id="ARBA00022801"/>
    </source>
</evidence>
<dbReference type="Pfam" id="PF16491">
    <property type="entry name" value="Peptidase_M48_N"/>
    <property type="match status" value="1"/>
</dbReference>
<keyword evidence="2 7" id="KW-0479">Metal-binding</keyword>
<gene>
    <name evidence="12" type="ORF">C4541_06250</name>
</gene>
<dbReference type="GO" id="GO:0004222">
    <property type="term" value="F:metalloendopeptidase activity"/>
    <property type="evidence" value="ECO:0007669"/>
    <property type="project" value="InterPro"/>
</dbReference>
<feature type="domain" description="Peptidase M48" evidence="10">
    <location>
        <begin position="174"/>
        <end position="371"/>
    </location>
</feature>
<comment type="similarity">
    <text evidence="8">Belongs to the peptidase M48 family.</text>
</comment>
<feature type="active site" evidence="6">
    <location>
        <position position="244"/>
    </location>
</feature>
<keyword evidence="1 8" id="KW-0645">Protease</keyword>
<evidence type="ECO:0000256" key="1">
    <source>
        <dbReference type="ARBA" id="ARBA00022670"/>
    </source>
</evidence>
<feature type="transmembrane region" description="Helical" evidence="9">
    <location>
        <begin position="64"/>
        <end position="94"/>
    </location>
</feature>
<sequence>MAEPAESTVQRAERAKQYERVHDILFAVDIIYTFGLMILFIATGGTGGWSARLLEWIETWCANYWLQIAVYMGILTAGYMALLLPLSFYSGFILEHKYDLSNETVGSWIKDKLKSFALNLIFMIALGEIMFFFFDLTETTWWLWAGLIWVLFGVVLSNLAPVLIIPLFYKLKPLDNPTLTDKLVSLAERVHAKILGVFEIELSSKTKKANAALTGLGNTKRILLGDTLLKNFDHEEIEVILAHELGHYYYKHIWKLIGFGGIITIGGLYLTSIALSSLIGFFGYDSLMDIASFPLFLMCMFAFALVTMPFNSTYSRMLEKQADLFALRETGKPEHFISSMRKLAELNLANENPNPVIEFLTHSHPSIGKRVLLAEKFAAENNA</sequence>
<feature type="transmembrane region" description="Helical" evidence="9">
    <location>
        <begin position="24"/>
        <end position="44"/>
    </location>
</feature>
<dbReference type="AlphaFoldDB" id="A0A3A4QZP6"/>